<organism evidence="2 3">
    <name type="scientific">Salix dunnii</name>
    <dbReference type="NCBI Taxonomy" id="1413687"/>
    <lineage>
        <taxon>Eukaryota</taxon>
        <taxon>Viridiplantae</taxon>
        <taxon>Streptophyta</taxon>
        <taxon>Embryophyta</taxon>
        <taxon>Tracheophyta</taxon>
        <taxon>Spermatophyta</taxon>
        <taxon>Magnoliopsida</taxon>
        <taxon>eudicotyledons</taxon>
        <taxon>Gunneridae</taxon>
        <taxon>Pentapetalae</taxon>
        <taxon>rosids</taxon>
        <taxon>fabids</taxon>
        <taxon>Malpighiales</taxon>
        <taxon>Salicaceae</taxon>
        <taxon>Saliceae</taxon>
        <taxon>Salix</taxon>
    </lineage>
</organism>
<accession>A0A835J2U3</accession>
<dbReference type="AlphaFoldDB" id="A0A835J2U3"/>
<protein>
    <submittedName>
        <fullName evidence="2">Uncharacterized protein</fullName>
    </submittedName>
</protein>
<evidence type="ECO:0000256" key="1">
    <source>
        <dbReference type="SAM" id="Phobius"/>
    </source>
</evidence>
<keyword evidence="1" id="KW-0472">Membrane</keyword>
<gene>
    <name evidence="2" type="ORF">SADUNF_Sadunf18G0055300</name>
</gene>
<feature type="transmembrane region" description="Helical" evidence="1">
    <location>
        <begin position="69"/>
        <end position="86"/>
    </location>
</feature>
<keyword evidence="1" id="KW-1133">Transmembrane helix</keyword>
<comment type="caution">
    <text evidence="2">The sequence shown here is derived from an EMBL/GenBank/DDBJ whole genome shotgun (WGS) entry which is preliminary data.</text>
</comment>
<dbReference type="Proteomes" id="UP000657918">
    <property type="component" value="Unassembled WGS sequence"/>
</dbReference>
<reference evidence="2 3" key="1">
    <citation type="submission" date="2020-10" db="EMBL/GenBank/DDBJ databases">
        <title>Plant Genome Project.</title>
        <authorList>
            <person name="Zhang R.-G."/>
        </authorList>
    </citation>
    <scope>NUCLEOTIDE SEQUENCE [LARGE SCALE GENOMIC DNA]</scope>
    <source>
        <strain evidence="2">FAFU-HL-1</strain>
        <tissue evidence="2">Leaf</tissue>
    </source>
</reference>
<evidence type="ECO:0000313" key="2">
    <source>
        <dbReference type="EMBL" id="KAF9662458.1"/>
    </source>
</evidence>
<evidence type="ECO:0000313" key="3">
    <source>
        <dbReference type="Proteomes" id="UP000657918"/>
    </source>
</evidence>
<proteinExistence type="predicted"/>
<name>A0A835J2U3_9ROSI</name>
<dbReference type="EMBL" id="JADGMS010000018">
    <property type="protein sequence ID" value="KAF9662458.1"/>
    <property type="molecule type" value="Genomic_DNA"/>
</dbReference>
<keyword evidence="3" id="KW-1185">Reference proteome</keyword>
<sequence length="110" mass="12508">MNMVKNKSDNVLSRVRKVKFAASFVVLEGNMDCEGTNAGESWCTIDTMKVMPVALKHKCTVMVLDTVNLHLQLAFVLFIFFCKYYATADRCMIREWLLLDVVHHSGTGLF</sequence>
<keyword evidence="1" id="KW-0812">Transmembrane</keyword>